<dbReference type="EMBL" id="JAKKSL010000002">
    <property type="protein sequence ID" value="MCI2283745.1"/>
    <property type="molecule type" value="Genomic_DNA"/>
</dbReference>
<sequence>MKSILLTTIVASRVNNWDKYIGTDDFKDLPTTFKNLFNRLNEWLDENDSMPIVNNPVDGEENFNRHWDENKYQNFKSQVKKYDAWANDAYGEMDKAKSITKWQKIFGDKFAKSAPVKKEATKQLPSHCEPLRWPLASYASKLNVKAVVQKGKTSVSLGDLASFESVPKSHWIRFVVKDQLDNDTQIHWQVVNNGAEAIESKCLRGDFFEGKAIHKESTAYKGQHWVEAVAIKNEICIAKSGPVFVNIM</sequence>
<comment type="caution">
    <text evidence="2">The sequence shown here is derived from an EMBL/GenBank/DDBJ whole genome shotgun (WGS) entry which is preliminary data.</text>
</comment>
<organism evidence="2 3">
    <name type="scientific">Colwellia maritima</name>
    <dbReference type="NCBI Taxonomy" id="2912588"/>
    <lineage>
        <taxon>Bacteria</taxon>
        <taxon>Pseudomonadati</taxon>
        <taxon>Pseudomonadota</taxon>
        <taxon>Gammaproteobacteria</taxon>
        <taxon>Alteromonadales</taxon>
        <taxon>Colwelliaceae</taxon>
        <taxon>Colwellia</taxon>
    </lineage>
</organism>
<dbReference type="Proteomes" id="UP001139646">
    <property type="component" value="Unassembled WGS sequence"/>
</dbReference>
<protein>
    <recommendedName>
        <fullName evidence="1">Adenylyl/Guanylyl and SMODS C-terminal sensor domain-containing protein</fullName>
    </recommendedName>
</protein>
<proteinExistence type="predicted"/>
<dbReference type="Pfam" id="PF18134">
    <property type="entry name" value="AGS_C"/>
    <property type="match status" value="1"/>
</dbReference>
<evidence type="ECO:0000313" key="3">
    <source>
        <dbReference type="Proteomes" id="UP001139646"/>
    </source>
</evidence>
<gene>
    <name evidence="2" type="ORF">L3081_10470</name>
</gene>
<evidence type="ECO:0000259" key="1">
    <source>
        <dbReference type="Pfam" id="PF18134"/>
    </source>
</evidence>
<name>A0ABS9X0I0_9GAMM</name>
<dbReference type="RefSeq" id="WP_242285923.1">
    <property type="nucleotide sequence ID" value="NZ_JAKKSL010000002.1"/>
</dbReference>
<feature type="domain" description="Adenylyl/Guanylyl and SMODS C-terminal sensor" evidence="1">
    <location>
        <begin position="126"/>
        <end position="247"/>
    </location>
</feature>
<evidence type="ECO:0000313" key="2">
    <source>
        <dbReference type="EMBL" id="MCI2283745.1"/>
    </source>
</evidence>
<dbReference type="InterPro" id="IPR040511">
    <property type="entry name" value="AGS_C"/>
</dbReference>
<keyword evidence="3" id="KW-1185">Reference proteome</keyword>
<reference evidence="2" key="1">
    <citation type="submission" date="2022-01" db="EMBL/GenBank/DDBJ databases">
        <title>Colwellia maritima, isolated from seawater.</title>
        <authorList>
            <person name="Kristyanto S."/>
            <person name="Jung J."/>
            <person name="Jeon C.O."/>
        </authorList>
    </citation>
    <scope>NUCLEOTIDE SEQUENCE</scope>
    <source>
        <strain evidence="2">MSW7</strain>
    </source>
</reference>
<accession>A0ABS9X0I0</accession>